<dbReference type="SUPFAM" id="SSF54909">
    <property type="entry name" value="Dimeric alpha+beta barrel"/>
    <property type="match status" value="1"/>
</dbReference>
<dbReference type="InterPro" id="IPR044662">
    <property type="entry name" value="HS1/DABB1-like"/>
</dbReference>
<dbReference type="Proteomes" id="UP000029964">
    <property type="component" value="Unassembled WGS sequence"/>
</dbReference>
<dbReference type="HOGENOM" id="CLU_080664_2_0_1"/>
<dbReference type="STRING" id="857340.A0A086SWT6"/>
<evidence type="ECO:0000313" key="4">
    <source>
        <dbReference type="Proteomes" id="UP000029964"/>
    </source>
</evidence>
<gene>
    <name evidence="3" type="ORF">ACRE_077130</name>
</gene>
<dbReference type="InterPro" id="IPR011008">
    <property type="entry name" value="Dimeric_a/b-barrel"/>
</dbReference>
<dbReference type="Pfam" id="PF07876">
    <property type="entry name" value="Dabb"/>
    <property type="match status" value="1"/>
</dbReference>
<keyword evidence="4" id="KW-1185">Reference proteome</keyword>
<comment type="caution">
    <text evidence="3">The sequence shown here is derived from an EMBL/GenBank/DDBJ whole genome shotgun (WGS) entry which is preliminary data.</text>
</comment>
<dbReference type="OrthoDB" id="1601230at2759"/>
<dbReference type="SMART" id="SM00886">
    <property type="entry name" value="Dabb"/>
    <property type="match status" value="1"/>
</dbReference>
<proteinExistence type="predicted"/>
<evidence type="ECO:0000259" key="2">
    <source>
        <dbReference type="PROSITE" id="PS51502"/>
    </source>
</evidence>
<accession>A0A086SWT6</accession>
<organism evidence="3 4">
    <name type="scientific">Hapsidospora chrysogenum (strain ATCC 11550 / CBS 779.69 / DSM 880 / IAM 14645 / JCM 23072 / IMI 49137)</name>
    <name type="common">Acremonium chrysogenum</name>
    <dbReference type="NCBI Taxonomy" id="857340"/>
    <lineage>
        <taxon>Eukaryota</taxon>
        <taxon>Fungi</taxon>
        <taxon>Dikarya</taxon>
        <taxon>Ascomycota</taxon>
        <taxon>Pezizomycotina</taxon>
        <taxon>Sordariomycetes</taxon>
        <taxon>Hypocreomycetidae</taxon>
        <taxon>Hypocreales</taxon>
        <taxon>Bionectriaceae</taxon>
        <taxon>Hapsidospora</taxon>
    </lineage>
</organism>
<dbReference type="EMBL" id="JPKY01000123">
    <property type="protein sequence ID" value="KFH41568.1"/>
    <property type="molecule type" value="Genomic_DNA"/>
</dbReference>
<dbReference type="PANTHER" id="PTHR33178">
    <property type="match status" value="1"/>
</dbReference>
<sequence>MQSRQFVLSFITALAFLVAAGILLICGHASPGAGPLSELREHLTPSRPVTHVVLMSIKSSVEAANVKKVTDGMLELQQKCIHPILQTPYILSIHGGANTASDGLDRGVTHAFILEFDSPEHRDYYLDHDVVHQEYREMVQPFLDLQSASIDFQNGKYSSAWWEN</sequence>
<dbReference type="PROSITE" id="PS51502">
    <property type="entry name" value="S_R_A_B_BARREL"/>
    <property type="match status" value="1"/>
</dbReference>
<name>A0A086SWT6_HAPC1</name>
<dbReference type="PANTHER" id="PTHR33178:SF10">
    <property type="entry name" value="STRESS-RESPONSE A_B BARREL DOMAIN-CONTAINING PROTEIN"/>
    <property type="match status" value="1"/>
</dbReference>
<evidence type="ECO:0000256" key="1">
    <source>
        <dbReference type="ARBA" id="ARBA00011738"/>
    </source>
</evidence>
<reference evidence="4" key="1">
    <citation type="journal article" date="2014" name="Genome Announc.">
        <title>Genome sequence and annotation of Acremonium chrysogenum, producer of the beta-lactam antibiotic cephalosporin C.</title>
        <authorList>
            <person name="Terfehr D."/>
            <person name="Dahlmann T.A."/>
            <person name="Specht T."/>
            <person name="Zadra I."/>
            <person name="Kuernsteiner H."/>
            <person name="Kueck U."/>
        </authorList>
    </citation>
    <scope>NUCLEOTIDE SEQUENCE [LARGE SCALE GENOMIC DNA]</scope>
    <source>
        <strain evidence="4">ATCC 11550 / CBS 779.69 / DSM 880 / IAM 14645 / JCM 23072 / IMI 49137</strain>
    </source>
</reference>
<evidence type="ECO:0000313" key="3">
    <source>
        <dbReference type="EMBL" id="KFH41568.1"/>
    </source>
</evidence>
<dbReference type="Gene3D" id="3.30.70.100">
    <property type="match status" value="1"/>
</dbReference>
<protein>
    <recommendedName>
        <fullName evidence="2">Stress-response A/B barrel domain-containing protein</fullName>
    </recommendedName>
</protein>
<dbReference type="InterPro" id="IPR013097">
    <property type="entry name" value="Dabb"/>
</dbReference>
<dbReference type="AlphaFoldDB" id="A0A086SWT6"/>
<feature type="domain" description="Stress-response A/B barrel" evidence="2">
    <location>
        <begin position="49"/>
        <end position="152"/>
    </location>
</feature>
<comment type="subunit">
    <text evidence="1">Homodimer.</text>
</comment>